<dbReference type="Pfam" id="PF02230">
    <property type="entry name" value="Abhydrolase_2"/>
    <property type="match status" value="1"/>
</dbReference>
<evidence type="ECO:0000313" key="4">
    <source>
        <dbReference type="EMBL" id="BAC09590.1"/>
    </source>
</evidence>
<keyword evidence="2" id="KW-0378">Hydrolase</keyword>
<evidence type="ECO:0000313" key="5">
    <source>
        <dbReference type="Proteomes" id="UP000000440"/>
    </source>
</evidence>
<evidence type="ECO:0000259" key="3">
    <source>
        <dbReference type="Pfam" id="PF02230"/>
    </source>
</evidence>
<evidence type="ECO:0000256" key="1">
    <source>
        <dbReference type="ARBA" id="ARBA00006499"/>
    </source>
</evidence>
<protein>
    <submittedName>
        <fullName evidence="4">Serine esterase</fullName>
    </submittedName>
</protein>
<dbReference type="STRING" id="197221.gene:10748647"/>
<dbReference type="Proteomes" id="UP000000440">
    <property type="component" value="Chromosome"/>
</dbReference>
<dbReference type="PATRIC" id="fig|197221.4.peg.2133"/>
<gene>
    <name evidence="4" type="ordered locus">tlr2038</name>
</gene>
<dbReference type="eggNOG" id="COG0400">
    <property type="taxonomic scope" value="Bacteria"/>
</dbReference>
<dbReference type="EMBL" id="BA000039">
    <property type="protein sequence ID" value="BAC09590.1"/>
    <property type="molecule type" value="Genomic_DNA"/>
</dbReference>
<dbReference type="Gene3D" id="3.40.50.1820">
    <property type="entry name" value="alpha/beta hydrolase"/>
    <property type="match status" value="1"/>
</dbReference>
<accession>Q8DHC1</accession>
<dbReference type="KEGG" id="tel:tlr2038"/>
<reference evidence="4 5" key="1">
    <citation type="journal article" date="2002" name="DNA Res.">
        <title>Complete genome structure of the thermophilic cyanobacterium Thermosynechococcus elongatus BP-1.</title>
        <authorList>
            <person name="Nakamura Y."/>
            <person name="Kaneko T."/>
            <person name="Sato S."/>
            <person name="Ikeuchi M."/>
            <person name="Katoh H."/>
            <person name="Sasamoto S."/>
            <person name="Watanabe A."/>
            <person name="Iriguchi M."/>
            <person name="Kawashima K."/>
            <person name="Kimura T."/>
            <person name="Kishida Y."/>
            <person name="Kiyokawa C."/>
            <person name="Kohara M."/>
            <person name="Matsumoto M."/>
            <person name="Matsuno A."/>
            <person name="Nakazaki N."/>
            <person name="Shimpo S."/>
            <person name="Sugimoto M."/>
            <person name="Takeuchi C."/>
            <person name="Yamada M."/>
            <person name="Tabata S."/>
        </authorList>
    </citation>
    <scope>NUCLEOTIDE SEQUENCE [LARGE SCALE GENOMIC DNA]</scope>
    <source>
        <strain evidence="5">IAM M-273 / NIES-2133 / BP-1</strain>
    </source>
</reference>
<feature type="domain" description="Phospholipase/carboxylesterase/thioesterase" evidence="3">
    <location>
        <begin position="15"/>
        <end position="207"/>
    </location>
</feature>
<dbReference type="PANTHER" id="PTHR10655:SF17">
    <property type="entry name" value="LYSOPHOSPHOLIPASE-LIKE PROTEIN 1"/>
    <property type="match status" value="1"/>
</dbReference>
<organism evidence="4 5">
    <name type="scientific">Thermosynechococcus vestitus (strain NIES-2133 / IAM M-273 / BP-1)</name>
    <dbReference type="NCBI Taxonomy" id="197221"/>
    <lineage>
        <taxon>Bacteria</taxon>
        <taxon>Bacillati</taxon>
        <taxon>Cyanobacteriota</taxon>
        <taxon>Cyanophyceae</taxon>
        <taxon>Acaryochloridales</taxon>
        <taxon>Thermosynechococcaceae</taxon>
        <taxon>Thermosynechococcus</taxon>
    </lineage>
</organism>
<dbReference type="InterPro" id="IPR029058">
    <property type="entry name" value="AB_hydrolase_fold"/>
</dbReference>
<dbReference type="GO" id="GO:0016787">
    <property type="term" value="F:hydrolase activity"/>
    <property type="evidence" value="ECO:0007669"/>
    <property type="project" value="UniProtKB-KW"/>
</dbReference>
<dbReference type="PANTHER" id="PTHR10655">
    <property type="entry name" value="LYSOPHOSPHOLIPASE-RELATED"/>
    <property type="match status" value="1"/>
</dbReference>
<comment type="similarity">
    <text evidence="1">Belongs to the AB hydrolase superfamily. AB hydrolase 2 family.</text>
</comment>
<dbReference type="RefSeq" id="WP_011057873.1">
    <property type="nucleotide sequence ID" value="NC_004113.1"/>
</dbReference>
<sequence>MATLEFLTFPDPAIAADHTLLLLHGWGANAADLISLGPLLAPHAQIYAAEAPFPHPYVAQGRMWYDLNQHNALSGSLLLDEQATDLATSEAALREWIASLPIDLRRTILGGFSQGGALTLAVGLRLPLAGLLVFSGYLVRPPVVTATSPPVLMIHGTADPVVPFASAQASWQALQTAGVKGVFHALPMAHEINGEAIAIARQFIEQTLPKINSD</sequence>
<dbReference type="ESTHER" id="theeb-TLR2038">
    <property type="family name" value="LYsophospholipase_carboxylesterase"/>
</dbReference>
<dbReference type="SUPFAM" id="SSF53474">
    <property type="entry name" value="alpha/beta-Hydrolases"/>
    <property type="match status" value="1"/>
</dbReference>
<dbReference type="AlphaFoldDB" id="Q8DHC1"/>
<dbReference type="EnsemblBacteria" id="BAC09590">
    <property type="protein sequence ID" value="BAC09590"/>
    <property type="gene ID" value="BAC09590"/>
</dbReference>
<name>Q8DHC1_THEVB</name>
<dbReference type="InterPro" id="IPR003140">
    <property type="entry name" value="PLipase/COase/thioEstase"/>
</dbReference>
<keyword evidence="5" id="KW-1185">Reference proteome</keyword>
<evidence type="ECO:0000256" key="2">
    <source>
        <dbReference type="ARBA" id="ARBA00022801"/>
    </source>
</evidence>
<proteinExistence type="inferred from homology"/>
<dbReference type="InterPro" id="IPR050565">
    <property type="entry name" value="LYPA1-2/EST-like"/>
</dbReference>